<feature type="region of interest" description="Disordered" evidence="1">
    <location>
        <begin position="210"/>
        <end position="229"/>
    </location>
</feature>
<evidence type="ECO:0000313" key="4">
    <source>
        <dbReference type="Proteomes" id="UP000252519"/>
    </source>
</evidence>
<evidence type="ECO:0000313" key="3">
    <source>
        <dbReference type="EMBL" id="RCN44633.1"/>
    </source>
</evidence>
<gene>
    <name evidence="3" type="ORF">ANCCAN_09383</name>
</gene>
<dbReference type="SMART" id="SM00670">
    <property type="entry name" value="PINc"/>
    <property type="match status" value="1"/>
</dbReference>
<dbReference type="EMBL" id="JOJR01000124">
    <property type="protein sequence ID" value="RCN44633.1"/>
    <property type="molecule type" value="Genomic_DNA"/>
</dbReference>
<feature type="domain" description="PIN" evidence="2">
    <location>
        <begin position="54"/>
        <end position="180"/>
    </location>
</feature>
<dbReference type="PANTHER" id="PTHR16161">
    <property type="entry name" value="TRANSCRIPTIONAL PROTEIN SWT1"/>
    <property type="match status" value="1"/>
</dbReference>
<dbReference type="InterPro" id="IPR052626">
    <property type="entry name" value="SWT1_Regulator"/>
</dbReference>
<dbReference type="GO" id="GO:0005634">
    <property type="term" value="C:nucleus"/>
    <property type="evidence" value="ECO:0007669"/>
    <property type="project" value="TreeGrafter"/>
</dbReference>
<sequence>MAAPDSCCTGVLSHPTGSDLDEIRELRSSQLDGKDLPQELYIYKRPLHPSEICGCVIMDTCAVVTDPTLIELSVKSQILVMIPFPVLKELDKLHKNSRSTTLKKSAQVAMQCLRKWVSNRYVFMETSSESQDKVRGFVAAPNDNDDLILKCAYRIQAGLPDDCALVNRIFFVTNDYNLSLKATAHGVTNFTTQVYLGLLQNSGHLCTVEEEEPMEVDPTPEVMQAKHSR</sequence>
<dbReference type="InterPro" id="IPR002716">
    <property type="entry name" value="PIN_dom"/>
</dbReference>
<dbReference type="Pfam" id="PF13638">
    <property type="entry name" value="PIN_4"/>
    <property type="match status" value="1"/>
</dbReference>
<accession>A0A368GJR7</accession>
<keyword evidence="4" id="KW-1185">Reference proteome</keyword>
<dbReference type="AlphaFoldDB" id="A0A368GJR7"/>
<dbReference type="SUPFAM" id="SSF88723">
    <property type="entry name" value="PIN domain-like"/>
    <property type="match status" value="1"/>
</dbReference>
<dbReference type="STRING" id="29170.A0A368GJR7"/>
<protein>
    <recommendedName>
        <fullName evidence="2">PIN domain-containing protein</fullName>
    </recommendedName>
</protein>
<evidence type="ECO:0000259" key="2">
    <source>
        <dbReference type="SMART" id="SM00670"/>
    </source>
</evidence>
<dbReference type="InterPro" id="IPR029060">
    <property type="entry name" value="PIN-like_dom_sf"/>
</dbReference>
<dbReference type="Gene3D" id="3.40.50.1010">
    <property type="entry name" value="5'-nuclease"/>
    <property type="match status" value="1"/>
</dbReference>
<comment type="caution">
    <text evidence="3">The sequence shown here is derived from an EMBL/GenBank/DDBJ whole genome shotgun (WGS) entry which is preliminary data.</text>
</comment>
<proteinExistence type="predicted"/>
<evidence type="ECO:0000256" key="1">
    <source>
        <dbReference type="SAM" id="MobiDB-lite"/>
    </source>
</evidence>
<organism evidence="3 4">
    <name type="scientific">Ancylostoma caninum</name>
    <name type="common">Dog hookworm</name>
    <dbReference type="NCBI Taxonomy" id="29170"/>
    <lineage>
        <taxon>Eukaryota</taxon>
        <taxon>Metazoa</taxon>
        <taxon>Ecdysozoa</taxon>
        <taxon>Nematoda</taxon>
        <taxon>Chromadorea</taxon>
        <taxon>Rhabditida</taxon>
        <taxon>Rhabditina</taxon>
        <taxon>Rhabditomorpha</taxon>
        <taxon>Strongyloidea</taxon>
        <taxon>Ancylostomatidae</taxon>
        <taxon>Ancylostomatinae</taxon>
        <taxon>Ancylostoma</taxon>
    </lineage>
</organism>
<dbReference type="PANTHER" id="PTHR16161:SF0">
    <property type="entry name" value="TRANSCRIPTIONAL PROTEIN SWT1"/>
    <property type="match status" value="1"/>
</dbReference>
<reference evidence="3 4" key="1">
    <citation type="submission" date="2014-10" db="EMBL/GenBank/DDBJ databases">
        <title>Draft genome of the hookworm Ancylostoma caninum.</title>
        <authorList>
            <person name="Mitreva M."/>
        </authorList>
    </citation>
    <scope>NUCLEOTIDE SEQUENCE [LARGE SCALE GENOMIC DNA]</scope>
    <source>
        <strain evidence="3 4">Baltimore</strain>
    </source>
</reference>
<dbReference type="OrthoDB" id="2017974at2759"/>
<name>A0A368GJR7_ANCCA</name>
<dbReference type="Proteomes" id="UP000252519">
    <property type="component" value="Unassembled WGS sequence"/>
</dbReference>